<comment type="caution">
    <text evidence="8">Lacks conserved residue(s) required for the propagation of feature annotation.</text>
</comment>
<organism evidence="10 11">
    <name type="scientific">Alkalibacillus salilacus</name>
    <dbReference type="NCBI Taxonomy" id="284582"/>
    <lineage>
        <taxon>Bacteria</taxon>
        <taxon>Bacillati</taxon>
        <taxon>Bacillota</taxon>
        <taxon>Bacilli</taxon>
        <taxon>Bacillales</taxon>
        <taxon>Bacillaceae</taxon>
        <taxon>Alkalibacillus</taxon>
    </lineage>
</organism>
<name>A0ABT9VHV3_9BACI</name>
<dbReference type="InterPro" id="IPR047817">
    <property type="entry name" value="ABC2_TM_bact-type"/>
</dbReference>
<evidence type="ECO:0000256" key="1">
    <source>
        <dbReference type="ARBA" id="ARBA00004651"/>
    </source>
</evidence>
<reference evidence="10 11" key="1">
    <citation type="submission" date="2023-07" db="EMBL/GenBank/DDBJ databases">
        <title>Genomic Encyclopedia of Type Strains, Phase IV (KMG-IV): sequencing the most valuable type-strain genomes for metagenomic binning, comparative biology and taxonomic classification.</title>
        <authorList>
            <person name="Goeker M."/>
        </authorList>
    </citation>
    <scope>NUCLEOTIDE SEQUENCE [LARGE SCALE GENOMIC DNA]</scope>
    <source>
        <strain evidence="10 11">DSM 16460</strain>
    </source>
</reference>
<evidence type="ECO:0000259" key="9">
    <source>
        <dbReference type="PROSITE" id="PS51012"/>
    </source>
</evidence>
<keyword evidence="11" id="KW-1185">Reference proteome</keyword>
<evidence type="ECO:0000256" key="6">
    <source>
        <dbReference type="ARBA" id="ARBA00022989"/>
    </source>
</evidence>
<protein>
    <recommendedName>
        <fullName evidence="8">Transport permease protein</fullName>
    </recommendedName>
</protein>
<sequence length="269" mass="31680">MRSAITVLFEQIKYFYLVRRLSLYEIKSNTSSNYLGMAWELIQPAIQITIFWFVFGFGIRGRAPIGDVPFFHWMLAGIVVWFMISQSILKGTKSIYSNVRILSKMNFPMSVIPNYHIFAQLYPHLVLLGCVLVLMQFLGYGASLHYLQLPYYLFGTLAILFSLTLITSTLATIAQDVHKFIQSIMRMLLYLSPILWPPQTLDQDWIVTIMKLNPFYYIIEGYRQAILGNGWYFIDQWEYTLYFWAITIILFIMGSYLHVKFRRHFVDFI</sequence>
<comment type="subcellular location">
    <subcellularLocation>
        <location evidence="1 8">Cell membrane</location>
        <topology evidence="1 8">Multi-pass membrane protein</topology>
    </subcellularLocation>
</comment>
<feature type="transmembrane region" description="Helical" evidence="8">
    <location>
        <begin position="71"/>
        <end position="89"/>
    </location>
</feature>
<evidence type="ECO:0000256" key="7">
    <source>
        <dbReference type="ARBA" id="ARBA00023136"/>
    </source>
</evidence>
<evidence type="ECO:0000256" key="3">
    <source>
        <dbReference type="ARBA" id="ARBA00022448"/>
    </source>
</evidence>
<comment type="similarity">
    <text evidence="2 8">Belongs to the ABC-2 integral membrane protein family.</text>
</comment>
<feature type="transmembrane region" description="Helical" evidence="8">
    <location>
        <begin position="151"/>
        <end position="174"/>
    </location>
</feature>
<feature type="transmembrane region" description="Helical" evidence="8">
    <location>
        <begin position="117"/>
        <end position="139"/>
    </location>
</feature>
<dbReference type="InterPro" id="IPR013525">
    <property type="entry name" value="ABC2_TM"/>
</dbReference>
<keyword evidence="6 8" id="KW-1133">Transmembrane helix</keyword>
<dbReference type="Proteomes" id="UP001224359">
    <property type="component" value="Unassembled WGS sequence"/>
</dbReference>
<evidence type="ECO:0000256" key="5">
    <source>
        <dbReference type="ARBA" id="ARBA00022692"/>
    </source>
</evidence>
<evidence type="ECO:0000256" key="8">
    <source>
        <dbReference type="RuleBase" id="RU361157"/>
    </source>
</evidence>
<evidence type="ECO:0000313" key="11">
    <source>
        <dbReference type="Proteomes" id="UP001224359"/>
    </source>
</evidence>
<evidence type="ECO:0000313" key="10">
    <source>
        <dbReference type="EMBL" id="MDQ0160538.1"/>
    </source>
</evidence>
<evidence type="ECO:0000256" key="2">
    <source>
        <dbReference type="ARBA" id="ARBA00007783"/>
    </source>
</evidence>
<keyword evidence="3 8" id="KW-0813">Transport</keyword>
<comment type="caution">
    <text evidence="10">The sequence shown here is derived from an EMBL/GenBank/DDBJ whole genome shotgun (WGS) entry which is preliminary data.</text>
</comment>
<feature type="domain" description="ABC transmembrane type-2" evidence="9">
    <location>
        <begin position="35"/>
        <end position="261"/>
    </location>
</feature>
<dbReference type="PANTHER" id="PTHR30413">
    <property type="entry name" value="INNER MEMBRANE TRANSPORT PERMEASE"/>
    <property type="match status" value="1"/>
</dbReference>
<keyword evidence="7 8" id="KW-0472">Membrane</keyword>
<keyword evidence="4 8" id="KW-1003">Cell membrane</keyword>
<feature type="transmembrane region" description="Helical" evidence="8">
    <location>
        <begin position="41"/>
        <end position="59"/>
    </location>
</feature>
<dbReference type="EMBL" id="JAUSTQ010000013">
    <property type="protein sequence ID" value="MDQ0160538.1"/>
    <property type="molecule type" value="Genomic_DNA"/>
</dbReference>
<evidence type="ECO:0000256" key="4">
    <source>
        <dbReference type="ARBA" id="ARBA00022475"/>
    </source>
</evidence>
<dbReference type="PANTHER" id="PTHR30413:SF10">
    <property type="entry name" value="CAPSULE POLYSACCHARIDE EXPORT INNER-MEMBRANE PROTEIN CTRC"/>
    <property type="match status" value="1"/>
</dbReference>
<dbReference type="RefSeq" id="WP_306977865.1">
    <property type="nucleotide sequence ID" value="NZ_JAUSTQ010000013.1"/>
</dbReference>
<feature type="transmembrane region" description="Helical" evidence="8">
    <location>
        <begin position="241"/>
        <end position="259"/>
    </location>
</feature>
<accession>A0ABT9VHV3</accession>
<dbReference type="Pfam" id="PF01061">
    <property type="entry name" value="ABC2_membrane"/>
    <property type="match status" value="1"/>
</dbReference>
<gene>
    <name evidence="10" type="ORF">J2S77_002542</name>
</gene>
<keyword evidence="5 8" id="KW-0812">Transmembrane</keyword>
<dbReference type="PROSITE" id="PS51012">
    <property type="entry name" value="ABC_TM2"/>
    <property type="match status" value="1"/>
</dbReference>
<proteinExistence type="inferred from homology"/>